<keyword evidence="6 12" id="KW-0548">Nucleotidyltransferase</keyword>
<evidence type="ECO:0000256" key="9">
    <source>
        <dbReference type="ARBA" id="ARBA00023144"/>
    </source>
</evidence>
<dbReference type="GO" id="GO:0005737">
    <property type="term" value="C:cytoplasm"/>
    <property type="evidence" value="ECO:0007669"/>
    <property type="project" value="TreeGrafter"/>
</dbReference>
<accession>A0AAV2TLY7</accession>
<dbReference type="AlphaFoldDB" id="A0AAV2TLY7"/>
<evidence type="ECO:0000256" key="8">
    <source>
        <dbReference type="ARBA" id="ARBA00022833"/>
    </source>
</evidence>
<comment type="catalytic activity">
    <reaction evidence="1 12">
        <text>alpha-D-galactose 1-phosphate + UDP-alpha-D-glucose = alpha-D-glucose 1-phosphate + UDP-alpha-D-galactose</text>
        <dbReference type="Rhea" id="RHEA:13989"/>
        <dbReference type="ChEBI" id="CHEBI:58336"/>
        <dbReference type="ChEBI" id="CHEBI:58601"/>
        <dbReference type="ChEBI" id="CHEBI:58885"/>
        <dbReference type="ChEBI" id="CHEBI:66914"/>
        <dbReference type="EC" id="2.7.7.12"/>
    </reaction>
</comment>
<name>A0AAV2TLY7_CALDB</name>
<dbReference type="InterPro" id="IPR001937">
    <property type="entry name" value="GalP_UDPtransf1"/>
</dbReference>
<evidence type="ECO:0000256" key="10">
    <source>
        <dbReference type="ARBA" id="ARBA00023277"/>
    </source>
</evidence>
<evidence type="ECO:0000256" key="2">
    <source>
        <dbReference type="ARBA" id="ARBA00001947"/>
    </source>
</evidence>
<evidence type="ECO:0000256" key="11">
    <source>
        <dbReference type="PIRSR" id="PIRSR000808-1"/>
    </source>
</evidence>
<keyword evidence="10 12" id="KW-0119">Carbohydrate metabolism</keyword>
<evidence type="ECO:0000259" key="15">
    <source>
        <dbReference type="Pfam" id="PF02744"/>
    </source>
</evidence>
<dbReference type="InterPro" id="IPR036265">
    <property type="entry name" value="HIT-like_sf"/>
</dbReference>
<dbReference type="GO" id="GO:0008108">
    <property type="term" value="F:UDP-glucose:hexose-1-phosphate uridylyltransferase activity"/>
    <property type="evidence" value="ECO:0007669"/>
    <property type="project" value="UniProtKB-EC"/>
</dbReference>
<evidence type="ECO:0000259" key="14">
    <source>
        <dbReference type="Pfam" id="PF01087"/>
    </source>
</evidence>
<feature type="active site" description="Tele-UMP-histidine intermediate" evidence="11">
    <location>
        <position position="190"/>
    </location>
</feature>
<evidence type="ECO:0000256" key="6">
    <source>
        <dbReference type="ARBA" id="ARBA00022695"/>
    </source>
</evidence>
<reference evidence="16" key="1">
    <citation type="submission" date="2024-06" db="EMBL/GenBank/DDBJ databases">
        <authorList>
            <person name="Liu X."/>
            <person name="Lenzi L."/>
            <person name="Haldenby T S."/>
            <person name="Uol C."/>
        </authorList>
    </citation>
    <scope>NUCLEOTIDE SEQUENCE</scope>
</reference>
<evidence type="ECO:0000256" key="4">
    <source>
        <dbReference type="ARBA" id="ARBA00010951"/>
    </source>
</evidence>
<dbReference type="Gene3D" id="3.30.428.10">
    <property type="entry name" value="HIT-like"/>
    <property type="match status" value="2"/>
</dbReference>
<dbReference type="Pfam" id="PF01087">
    <property type="entry name" value="GalP_UDP_transf"/>
    <property type="match status" value="1"/>
</dbReference>
<comment type="cofactor">
    <cofactor evidence="2">
        <name>Zn(2+)</name>
        <dbReference type="ChEBI" id="CHEBI:29105"/>
    </cofactor>
</comment>
<dbReference type="Pfam" id="PF02744">
    <property type="entry name" value="GalP_UDP_tr_C"/>
    <property type="match status" value="1"/>
</dbReference>
<evidence type="ECO:0000256" key="13">
    <source>
        <dbReference type="SAM" id="MobiDB-lite"/>
    </source>
</evidence>
<keyword evidence="9 12" id="KW-0299">Galactose metabolism</keyword>
<keyword evidence="5 12" id="KW-0808">Transferase</keyword>
<keyword evidence="8" id="KW-0862">Zinc</keyword>
<comment type="pathway">
    <text evidence="3 12">Carbohydrate metabolism; galactose metabolism.</text>
</comment>
<dbReference type="PROSITE" id="PS00117">
    <property type="entry name" value="GAL_P_UDP_TRANSF_I"/>
    <property type="match status" value="1"/>
</dbReference>
<feature type="domain" description="Galactose-1-phosphate uridyl transferase N-terminal" evidence="14">
    <location>
        <begin position="16"/>
        <end position="200"/>
    </location>
</feature>
<evidence type="ECO:0000256" key="5">
    <source>
        <dbReference type="ARBA" id="ARBA00022679"/>
    </source>
</evidence>
<evidence type="ECO:0000256" key="12">
    <source>
        <dbReference type="RuleBase" id="RU000506"/>
    </source>
</evidence>
<gene>
    <name evidence="16" type="ORF">CDAUBV1_LOCUS10117</name>
</gene>
<dbReference type="InterPro" id="IPR005849">
    <property type="entry name" value="GalP_Utransf_N"/>
</dbReference>
<sequence length="387" mass="45156">MSRIVGDSEPFVPKFPHRRYNPLLDQWIICSPQRITRPWTGQIEKTTSNTKSDRSETHPSPVNPLSPGATRSNGAVNPHYTGTYMFRNDFPALTQIVAEPALNASVPSDTESLSQDPLHAWTSARGDCQVMCFHPQFEKTLALMEHHEVLRVVDELCEMSKRYMDQKIYRWLQIFENRGAAVGCSNMHPHCQVWACEFLPSLAERRDFNQARYYKERGTPLLLEYARQEEKLIGKPNDRVVIHAKHWLVIVPWWACWPFETIIIPRRRHVRWLYELHSDERDNLADVMQDLLVRYDNLFETEFPYTMGWLQAPFPKSSVNCEMEDAATTYPHWQLHAEYQPPLLRSASVRKFMSGFEVFAESQRDLLPEKAAEMLRSAPSIHYTHRS</sequence>
<dbReference type="EMBL" id="CAXLJL010000279">
    <property type="protein sequence ID" value="CAL5136018.1"/>
    <property type="molecule type" value="Genomic_DNA"/>
</dbReference>
<keyword evidence="7 12" id="KW-0479">Metal-binding</keyword>
<dbReference type="SUPFAM" id="SSF54197">
    <property type="entry name" value="HIT-like"/>
    <property type="match status" value="2"/>
</dbReference>
<dbReference type="NCBIfam" id="TIGR00209">
    <property type="entry name" value="galT_1"/>
    <property type="match status" value="1"/>
</dbReference>
<feature type="region of interest" description="Disordered" evidence="13">
    <location>
        <begin position="39"/>
        <end position="76"/>
    </location>
</feature>
<comment type="similarity">
    <text evidence="4 12">Belongs to the galactose-1-phosphate uridylyltransferase type 1 family.</text>
</comment>
<dbReference type="GO" id="GO:0008270">
    <property type="term" value="F:zinc ion binding"/>
    <property type="evidence" value="ECO:0007669"/>
    <property type="project" value="InterPro"/>
</dbReference>
<dbReference type="Proteomes" id="UP001497525">
    <property type="component" value="Unassembled WGS sequence"/>
</dbReference>
<evidence type="ECO:0000313" key="17">
    <source>
        <dbReference type="Proteomes" id="UP001497525"/>
    </source>
</evidence>
<protein>
    <recommendedName>
        <fullName evidence="12">Galactose-1-phosphate uridylyltransferase</fullName>
        <ecNumber evidence="12">2.7.7.12</ecNumber>
    </recommendedName>
</protein>
<organism evidence="16 17">
    <name type="scientific">Calicophoron daubneyi</name>
    <name type="common">Rumen fluke</name>
    <name type="synonym">Paramphistomum daubneyi</name>
    <dbReference type="NCBI Taxonomy" id="300641"/>
    <lineage>
        <taxon>Eukaryota</taxon>
        <taxon>Metazoa</taxon>
        <taxon>Spiralia</taxon>
        <taxon>Lophotrochozoa</taxon>
        <taxon>Platyhelminthes</taxon>
        <taxon>Trematoda</taxon>
        <taxon>Digenea</taxon>
        <taxon>Plagiorchiida</taxon>
        <taxon>Pronocephalata</taxon>
        <taxon>Paramphistomoidea</taxon>
        <taxon>Paramphistomidae</taxon>
        <taxon>Calicophoron</taxon>
    </lineage>
</organism>
<dbReference type="PANTHER" id="PTHR11943">
    <property type="entry name" value="GALACTOSE-1-PHOSPHATE URIDYLYLTRANSFERASE"/>
    <property type="match status" value="1"/>
</dbReference>
<dbReference type="EC" id="2.7.7.12" evidence="12"/>
<comment type="caution">
    <text evidence="16">The sequence shown here is derived from an EMBL/GenBank/DDBJ whole genome shotgun (WGS) entry which is preliminary data.</text>
</comment>
<dbReference type="GO" id="GO:0033499">
    <property type="term" value="P:galactose catabolic process via UDP-galactose, Leloir pathway"/>
    <property type="evidence" value="ECO:0007669"/>
    <property type="project" value="TreeGrafter"/>
</dbReference>
<evidence type="ECO:0000313" key="16">
    <source>
        <dbReference type="EMBL" id="CAL5136018.1"/>
    </source>
</evidence>
<evidence type="ECO:0000256" key="1">
    <source>
        <dbReference type="ARBA" id="ARBA00001107"/>
    </source>
</evidence>
<dbReference type="PANTHER" id="PTHR11943:SF1">
    <property type="entry name" value="GALACTOSE-1-PHOSPHATE URIDYLYLTRANSFERASE"/>
    <property type="match status" value="1"/>
</dbReference>
<feature type="domain" description="Galactose-1-phosphate uridyl transferase C-terminal" evidence="15">
    <location>
        <begin position="209"/>
        <end position="385"/>
    </location>
</feature>
<evidence type="ECO:0000256" key="3">
    <source>
        <dbReference type="ARBA" id="ARBA00004947"/>
    </source>
</evidence>
<proteinExistence type="inferred from homology"/>
<dbReference type="InterPro" id="IPR005850">
    <property type="entry name" value="GalP_Utransf_C"/>
</dbReference>
<evidence type="ECO:0000256" key="7">
    <source>
        <dbReference type="ARBA" id="ARBA00022723"/>
    </source>
</evidence>
<dbReference type="PIRSF" id="PIRSF000808">
    <property type="entry name" value="GalT"/>
    <property type="match status" value="1"/>
</dbReference>
<dbReference type="InterPro" id="IPR019779">
    <property type="entry name" value="GalP_UDPtransf1_His-AS"/>
</dbReference>